<dbReference type="EMBL" id="BANC01000274">
    <property type="protein sequence ID" value="GAN82284.1"/>
    <property type="molecule type" value="Genomic_DNA"/>
</dbReference>
<evidence type="ECO:0000313" key="2">
    <source>
        <dbReference type="EMBL" id="GAN82284.1"/>
    </source>
</evidence>
<keyword evidence="3" id="KW-1185">Reference proteome</keyword>
<protein>
    <recommendedName>
        <fullName evidence="1">Transposase IS4-like domain-containing protein</fullName>
    </recommendedName>
</protein>
<dbReference type="STRING" id="1120923.SAMN02746095_03889"/>
<dbReference type="GO" id="GO:0003677">
    <property type="term" value="F:DNA binding"/>
    <property type="evidence" value="ECO:0007669"/>
    <property type="project" value="InterPro"/>
</dbReference>
<evidence type="ECO:0000313" key="3">
    <source>
        <dbReference type="Proteomes" id="UP000032668"/>
    </source>
</evidence>
<comment type="caution">
    <text evidence="2">The sequence shown here is derived from an EMBL/GenBank/DDBJ whole genome shotgun (WGS) entry which is preliminary data.</text>
</comment>
<organism evidence="2 3">
    <name type="scientific">Acidocella aminolytica 101 = DSM 11237</name>
    <dbReference type="NCBI Taxonomy" id="1120923"/>
    <lineage>
        <taxon>Bacteria</taxon>
        <taxon>Pseudomonadati</taxon>
        <taxon>Pseudomonadota</taxon>
        <taxon>Alphaproteobacteria</taxon>
        <taxon>Acetobacterales</taxon>
        <taxon>Acidocellaceae</taxon>
        <taxon>Acidocella</taxon>
    </lineage>
</organism>
<dbReference type="AlphaFoldDB" id="A0A0D6PNA6"/>
<sequence>MRYILAGGEAHYIPAAADLLDSQTAGGIFADEAYDSNELHEMIEEANIEVVIPSKQNRKSKSHTMSKPIR</sequence>
<gene>
    <name evidence="2" type="ORF">Aam_286_002</name>
</gene>
<feature type="domain" description="Transposase IS4-like" evidence="1">
    <location>
        <begin position="3"/>
        <end position="61"/>
    </location>
</feature>
<proteinExistence type="predicted"/>
<dbReference type="Proteomes" id="UP000032668">
    <property type="component" value="Unassembled WGS sequence"/>
</dbReference>
<dbReference type="InterPro" id="IPR002559">
    <property type="entry name" value="Transposase_11"/>
</dbReference>
<dbReference type="GO" id="GO:0006313">
    <property type="term" value="P:DNA transposition"/>
    <property type="evidence" value="ECO:0007669"/>
    <property type="project" value="InterPro"/>
</dbReference>
<accession>A0A0D6PNA6</accession>
<dbReference type="Pfam" id="PF01609">
    <property type="entry name" value="DDE_Tnp_1"/>
    <property type="match status" value="1"/>
</dbReference>
<reference evidence="2 3" key="1">
    <citation type="submission" date="2012-11" db="EMBL/GenBank/DDBJ databases">
        <title>Whole genome sequence of Acidocella aminolytica 101 = DSM 11237.</title>
        <authorList>
            <person name="Azuma Y."/>
            <person name="Higashiura N."/>
            <person name="Hirakawa H."/>
            <person name="Matsushita K."/>
        </authorList>
    </citation>
    <scope>NUCLEOTIDE SEQUENCE [LARGE SCALE GENOMIC DNA]</scope>
    <source>
        <strain evidence="3">101 / DSM 11237</strain>
    </source>
</reference>
<name>A0A0D6PNA6_9PROT</name>
<dbReference type="GO" id="GO:0004803">
    <property type="term" value="F:transposase activity"/>
    <property type="evidence" value="ECO:0007669"/>
    <property type="project" value="InterPro"/>
</dbReference>
<evidence type="ECO:0000259" key="1">
    <source>
        <dbReference type="Pfam" id="PF01609"/>
    </source>
</evidence>